<dbReference type="Proteomes" id="UP000030944">
    <property type="component" value="Chromosome"/>
</dbReference>
<reference evidence="1 3" key="1">
    <citation type="journal article" date="2015" name="Proc. Natl. Acad. Sci. U.S.A.">
        <title>Genomic and proteomic characterization of "Candidatus Nitrosopelagicus brevis": An ammonia-oxidizing archaeon from the open ocean.</title>
        <authorList>
            <person name="Santoro A.E."/>
            <person name="Dupont C.L."/>
            <person name="Richter R.A."/>
            <person name="Craig M.T."/>
            <person name="Carini P."/>
            <person name="McIlvin M.R."/>
            <person name="Yang Y."/>
            <person name="Orsi W.D."/>
            <person name="Moran D.M."/>
            <person name="Saito M.A."/>
        </authorList>
    </citation>
    <scope>NUCLEOTIDE SEQUENCE [LARGE SCALE GENOMIC DNA]</scope>
    <source>
        <strain evidence="1">CN25</strain>
        <strain evidence="3">V2</strain>
    </source>
</reference>
<keyword evidence="4" id="KW-1185">Reference proteome</keyword>
<accession>A0A0A7UZ02</accession>
<reference evidence="2 4" key="4">
    <citation type="submission" date="2018-04" db="EMBL/GenBank/DDBJ databases">
        <title>Transcriptomics of ammonia oxidizing archaea.</title>
        <authorList>
            <person name="Carini P."/>
        </authorList>
    </citation>
    <scope>NUCLEOTIDE SEQUENCE [LARGE SCALE GENOMIC DNA]</scope>
    <source>
        <strain evidence="2 4">U25</strain>
    </source>
</reference>
<reference evidence="4" key="3">
    <citation type="submission" date="2016-05" db="EMBL/GenBank/DDBJ databases">
        <authorList>
            <person name="Dupont C."/>
            <person name="Santoro A."/>
        </authorList>
    </citation>
    <scope>NUCLEOTIDE SEQUENCE [LARGE SCALE GENOMIC DNA]</scope>
    <source>
        <strain evidence="4">U25</strain>
    </source>
</reference>
<evidence type="ECO:0000313" key="3">
    <source>
        <dbReference type="Proteomes" id="UP000030944"/>
    </source>
</evidence>
<dbReference type="EMBL" id="LXWN01000001">
    <property type="protein sequence ID" value="PTL88047.1"/>
    <property type="molecule type" value="Genomic_DNA"/>
</dbReference>
<dbReference type="Proteomes" id="UP000241022">
    <property type="component" value="Unassembled WGS sequence"/>
</dbReference>
<dbReference type="RefSeq" id="WP_048105401.1">
    <property type="nucleotide sequence ID" value="NZ_CP007026.1"/>
</dbReference>
<gene>
    <name evidence="2" type="ORF">A7X95_01890</name>
    <name evidence="1" type="ORF">T478_0805</name>
</gene>
<sequence>MGKMFPIVIIAVAIIGFSSSAYFFSQTTITIESPITMEVQNNNSVMQEIESCIEQNLAGQSSVALNSFNTNMLLTLKEAAMETNDEYELEQIKQKLYTLTDCRP</sequence>
<dbReference type="EMBL" id="CP007026">
    <property type="protein sequence ID" value="AJA92002.1"/>
    <property type="molecule type" value="Genomic_DNA"/>
</dbReference>
<dbReference type="HOGENOM" id="CLU_2243697_0_0_2"/>
<dbReference type="GeneID" id="24816695"/>
<reference evidence="2" key="2">
    <citation type="submission" date="2016-05" db="EMBL/GenBank/DDBJ databases">
        <authorList>
            <person name="Lavstsen T."/>
            <person name="Jespersen J.S."/>
        </authorList>
    </citation>
    <scope>NUCLEOTIDE SEQUENCE [LARGE SCALE GENOMIC DNA]</scope>
    <source>
        <strain evidence="2">U25</strain>
    </source>
</reference>
<organism evidence="1 3">
    <name type="scientific">Candidatus Nitrosopelagicus brevis</name>
    <dbReference type="NCBI Taxonomy" id="1410606"/>
    <lineage>
        <taxon>Archaea</taxon>
        <taxon>Nitrososphaerota</taxon>
    </lineage>
</organism>
<protein>
    <submittedName>
        <fullName evidence="1">Uncharacterized protein</fullName>
    </submittedName>
</protein>
<dbReference type="STRING" id="1410606.T478_0805"/>
<dbReference type="KEGG" id="nbv:T478_0805"/>
<proteinExistence type="predicted"/>
<name>A0A0A7UZ02_9ARCH</name>
<evidence type="ECO:0000313" key="1">
    <source>
        <dbReference type="EMBL" id="AJA92002.1"/>
    </source>
</evidence>
<evidence type="ECO:0000313" key="4">
    <source>
        <dbReference type="Proteomes" id="UP000241022"/>
    </source>
</evidence>
<evidence type="ECO:0000313" key="2">
    <source>
        <dbReference type="EMBL" id="PTL88047.1"/>
    </source>
</evidence>
<dbReference type="AlphaFoldDB" id="A0A0A7UZ02"/>